<sequence>MLELTILTVFIGYVVYLRYYADQRSKAEIEADRLREGITLYETDQYAKALTYFNDVINTRPTSAVAYLYRARIYRALGDPQAALVELNRGKSYDDTIAELHLQSGQIHYEAQEYPTAFQDFDKAIFHAHGDTAEPYRWRGLTRQQLHQDMEADQDLAKATQIDQRLREQIPLQPPGKQAFFDRRLLLNAVLTALSGLILLYIIKKSQVIHGPYLWAAASAVGLGFLEPRKGWVLALIQALLLVLGYYVLVGPDLLSTRREVEVFSLYGSIGLTFAGSLIGSVLRKAYST</sequence>
<dbReference type="SUPFAM" id="SSF48452">
    <property type="entry name" value="TPR-like"/>
    <property type="match status" value="1"/>
</dbReference>
<dbReference type="Proteomes" id="UP001597512">
    <property type="component" value="Unassembled WGS sequence"/>
</dbReference>
<organism evidence="4 5">
    <name type="scientific">Spirosoma flavum</name>
    <dbReference type="NCBI Taxonomy" id="2048557"/>
    <lineage>
        <taxon>Bacteria</taxon>
        <taxon>Pseudomonadati</taxon>
        <taxon>Bacteroidota</taxon>
        <taxon>Cytophagia</taxon>
        <taxon>Cytophagales</taxon>
        <taxon>Cytophagaceae</taxon>
        <taxon>Spirosoma</taxon>
    </lineage>
</organism>
<accession>A0ABW6AKJ1</accession>
<evidence type="ECO:0000256" key="2">
    <source>
        <dbReference type="ARBA" id="ARBA00022803"/>
    </source>
</evidence>
<dbReference type="PANTHER" id="PTHR44858:SF1">
    <property type="entry name" value="UDP-N-ACETYLGLUCOSAMINE--PEPTIDE N-ACETYLGLUCOSAMINYLTRANSFERASE SPINDLY-RELATED"/>
    <property type="match status" value="1"/>
</dbReference>
<dbReference type="InterPro" id="IPR050498">
    <property type="entry name" value="Ycf3"/>
</dbReference>
<dbReference type="SMART" id="SM00028">
    <property type="entry name" value="TPR"/>
    <property type="match status" value="3"/>
</dbReference>
<keyword evidence="3" id="KW-0812">Transmembrane</keyword>
<dbReference type="Gene3D" id="1.25.40.10">
    <property type="entry name" value="Tetratricopeptide repeat domain"/>
    <property type="match status" value="2"/>
</dbReference>
<gene>
    <name evidence="4" type="ORF">ACFS25_14420</name>
</gene>
<feature type="transmembrane region" description="Helical" evidence="3">
    <location>
        <begin position="6"/>
        <end position="21"/>
    </location>
</feature>
<keyword evidence="1" id="KW-0677">Repeat</keyword>
<keyword evidence="3" id="KW-1133">Transmembrane helix</keyword>
<dbReference type="InterPro" id="IPR019734">
    <property type="entry name" value="TPR_rpt"/>
</dbReference>
<keyword evidence="5" id="KW-1185">Reference proteome</keyword>
<proteinExistence type="predicted"/>
<protein>
    <submittedName>
        <fullName evidence="4">Tetratricopeptide repeat protein</fullName>
    </submittedName>
</protein>
<feature type="transmembrane region" description="Helical" evidence="3">
    <location>
        <begin position="233"/>
        <end position="252"/>
    </location>
</feature>
<dbReference type="PANTHER" id="PTHR44858">
    <property type="entry name" value="TETRATRICOPEPTIDE REPEAT PROTEIN 6"/>
    <property type="match status" value="1"/>
</dbReference>
<dbReference type="EMBL" id="JBHUOM010000008">
    <property type="protein sequence ID" value="MFD2934987.1"/>
    <property type="molecule type" value="Genomic_DNA"/>
</dbReference>
<evidence type="ECO:0000313" key="4">
    <source>
        <dbReference type="EMBL" id="MFD2934987.1"/>
    </source>
</evidence>
<evidence type="ECO:0000313" key="5">
    <source>
        <dbReference type="Proteomes" id="UP001597512"/>
    </source>
</evidence>
<feature type="transmembrane region" description="Helical" evidence="3">
    <location>
        <begin position="209"/>
        <end position="226"/>
    </location>
</feature>
<reference evidence="5" key="1">
    <citation type="journal article" date="2019" name="Int. J. Syst. Evol. Microbiol.">
        <title>The Global Catalogue of Microorganisms (GCM) 10K type strain sequencing project: providing services to taxonomists for standard genome sequencing and annotation.</title>
        <authorList>
            <consortium name="The Broad Institute Genomics Platform"/>
            <consortium name="The Broad Institute Genome Sequencing Center for Infectious Disease"/>
            <person name="Wu L."/>
            <person name="Ma J."/>
        </authorList>
    </citation>
    <scope>NUCLEOTIDE SEQUENCE [LARGE SCALE GENOMIC DNA]</scope>
    <source>
        <strain evidence="5">KCTC 52490</strain>
    </source>
</reference>
<evidence type="ECO:0000256" key="3">
    <source>
        <dbReference type="SAM" id="Phobius"/>
    </source>
</evidence>
<dbReference type="RefSeq" id="WP_381502049.1">
    <property type="nucleotide sequence ID" value="NZ_JBHUOM010000008.1"/>
</dbReference>
<dbReference type="Pfam" id="PF13174">
    <property type="entry name" value="TPR_6"/>
    <property type="match status" value="1"/>
</dbReference>
<keyword evidence="2" id="KW-0802">TPR repeat</keyword>
<feature type="transmembrane region" description="Helical" evidence="3">
    <location>
        <begin position="264"/>
        <end position="283"/>
    </location>
</feature>
<name>A0ABW6AKJ1_9BACT</name>
<dbReference type="InterPro" id="IPR011990">
    <property type="entry name" value="TPR-like_helical_dom_sf"/>
</dbReference>
<comment type="caution">
    <text evidence="4">The sequence shown here is derived from an EMBL/GenBank/DDBJ whole genome shotgun (WGS) entry which is preliminary data.</text>
</comment>
<feature type="transmembrane region" description="Helical" evidence="3">
    <location>
        <begin position="185"/>
        <end position="203"/>
    </location>
</feature>
<evidence type="ECO:0000256" key="1">
    <source>
        <dbReference type="ARBA" id="ARBA00022737"/>
    </source>
</evidence>
<keyword evidence="3" id="KW-0472">Membrane</keyword>